<dbReference type="Proteomes" id="UP000247498">
    <property type="component" value="Unassembled WGS sequence"/>
</dbReference>
<sequence length="198" mass="21646">MELAARMPLPSPQDIVPGPRAPVKRQRYADRCSARAPAAKLPRTEAERDAAAVRCVLREEQPQHPPALPQQHPPAAAAAREPGPGPSSEQYIRGTRLVVGGWFQACRGCSEPTAHTQPIGGRTVPFCPRCQAKFGQMTRGDAPPHAAADPAVEPLCYWLPRLLRPMPRVEEPARAKFCAALVLRQDDMWRDLVEQSGG</sequence>
<feature type="region of interest" description="Disordered" evidence="1">
    <location>
        <begin position="1"/>
        <end position="90"/>
    </location>
</feature>
<proteinExistence type="predicted"/>
<name>A0A2V0NVK6_9CHLO</name>
<comment type="caution">
    <text evidence="2">The sequence shown here is derived from an EMBL/GenBank/DDBJ whole genome shotgun (WGS) entry which is preliminary data.</text>
</comment>
<dbReference type="OrthoDB" id="531801at2759"/>
<dbReference type="InParanoid" id="A0A2V0NVK6"/>
<protein>
    <submittedName>
        <fullName evidence="2">Uncharacterized protein</fullName>
    </submittedName>
</protein>
<evidence type="ECO:0000256" key="1">
    <source>
        <dbReference type="SAM" id="MobiDB-lite"/>
    </source>
</evidence>
<dbReference type="AlphaFoldDB" id="A0A2V0NVK6"/>
<reference evidence="2 3" key="1">
    <citation type="journal article" date="2018" name="Sci. Rep.">
        <title>Raphidocelis subcapitata (=Pseudokirchneriella subcapitata) provides an insight into genome evolution and environmental adaptations in the Sphaeropleales.</title>
        <authorList>
            <person name="Suzuki S."/>
            <person name="Yamaguchi H."/>
            <person name="Nakajima N."/>
            <person name="Kawachi M."/>
        </authorList>
    </citation>
    <scope>NUCLEOTIDE SEQUENCE [LARGE SCALE GENOMIC DNA]</scope>
    <source>
        <strain evidence="2 3">NIES-35</strain>
    </source>
</reference>
<dbReference type="EMBL" id="BDRX01000026">
    <property type="protein sequence ID" value="GBF91678.1"/>
    <property type="molecule type" value="Genomic_DNA"/>
</dbReference>
<organism evidence="2 3">
    <name type="scientific">Raphidocelis subcapitata</name>
    <dbReference type="NCBI Taxonomy" id="307507"/>
    <lineage>
        <taxon>Eukaryota</taxon>
        <taxon>Viridiplantae</taxon>
        <taxon>Chlorophyta</taxon>
        <taxon>core chlorophytes</taxon>
        <taxon>Chlorophyceae</taxon>
        <taxon>CS clade</taxon>
        <taxon>Sphaeropleales</taxon>
        <taxon>Selenastraceae</taxon>
        <taxon>Raphidocelis</taxon>
    </lineage>
</organism>
<gene>
    <name evidence="2" type="ORF">Rsub_03982</name>
</gene>
<feature type="compositionally biased region" description="Basic and acidic residues" evidence="1">
    <location>
        <begin position="42"/>
        <end position="62"/>
    </location>
</feature>
<accession>A0A2V0NVK6</accession>
<keyword evidence="3" id="KW-1185">Reference proteome</keyword>
<evidence type="ECO:0000313" key="2">
    <source>
        <dbReference type="EMBL" id="GBF91678.1"/>
    </source>
</evidence>
<feature type="compositionally biased region" description="Low complexity" evidence="1">
    <location>
        <begin position="73"/>
        <end position="82"/>
    </location>
</feature>
<evidence type="ECO:0000313" key="3">
    <source>
        <dbReference type="Proteomes" id="UP000247498"/>
    </source>
</evidence>
<feature type="compositionally biased region" description="Pro residues" evidence="1">
    <location>
        <begin position="63"/>
        <end position="72"/>
    </location>
</feature>